<dbReference type="GO" id="GO:0003735">
    <property type="term" value="F:structural constituent of ribosome"/>
    <property type="evidence" value="ECO:0007669"/>
    <property type="project" value="InterPro"/>
</dbReference>
<feature type="domain" description="Large ribosomal subunit protein bL25 L25" evidence="7">
    <location>
        <begin position="3"/>
        <end position="89"/>
    </location>
</feature>
<dbReference type="eggNOG" id="COG1825">
    <property type="taxonomic scope" value="Bacteria"/>
</dbReference>
<keyword evidence="3 5" id="KW-0689">Ribosomal protein</keyword>
<dbReference type="PATRIC" id="fig|883113.3.peg.1215"/>
<accession>H3NK30</accession>
<evidence type="ECO:0000256" key="5">
    <source>
        <dbReference type="HAMAP-Rule" id="MF_01334"/>
    </source>
</evidence>
<evidence type="ECO:0000256" key="4">
    <source>
        <dbReference type="ARBA" id="ARBA00023274"/>
    </source>
</evidence>
<dbReference type="InterPro" id="IPR029751">
    <property type="entry name" value="Ribosomal_L25_dom"/>
</dbReference>
<name>H3NK30_9LACT</name>
<evidence type="ECO:0000256" key="2">
    <source>
        <dbReference type="ARBA" id="ARBA00022884"/>
    </source>
</evidence>
<comment type="similarity">
    <text evidence="5">Belongs to the bacterial ribosomal protein bL25 family. CTC subfamily.</text>
</comment>
<protein>
    <recommendedName>
        <fullName evidence="5">Large ribosomal subunit protein bL25</fullName>
    </recommendedName>
    <alternativeName>
        <fullName evidence="5">General stress protein CTC</fullName>
    </alternativeName>
</protein>
<dbReference type="InterPro" id="IPR011035">
    <property type="entry name" value="Ribosomal_bL25/Gln-tRNA_synth"/>
</dbReference>
<evidence type="ECO:0000256" key="1">
    <source>
        <dbReference type="ARBA" id="ARBA00022730"/>
    </source>
</evidence>
<dbReference type="InterPro" id="IPR020056">
    <property type="entry name" value="Rbsml_bL25/Gln-tRNA_synth_N"/>
</dbReference>
<proteinExistence type="inferred from homology"/>
<comment type="caution">
    <text evidence="9">The sequence shown here is derived from an EMBL/GenBank/DDBJ whole genome shotgun (WGS) entry which is preliminary data.</text>
</comment>
<organism evidence="9 10">
    <name type="scientific">Facklamia languida CCUG 37842</name>
    <dbReference type="NCBI Taxonomy" id="883113"/>
    <lineage>
        <taxon>Bacteria</taxon>
        <taxon>Bacillati</taxon>
        <taxon>Bacillota</taxon>
        <taxon>Bacilli</taxon>
        <taxon>Lactobacillales</taxon>
        <taxon>Aerococcaceae</taxon>
        <taxon>Facklamia</taxon>
    </lineage>
</organism>
<dbReference type="RefSeq" id="WP_006309418.1">
    <property type="nucleotide sequence ID" value="NZ_JH601133.1"/>
</dbReference>
<dbReference type="EMBL" id="AGEG01000014">
    <property type="protein sequence ID" value="EHR36547.1"/>
    <property type="molecule type" value="Genomic_DNA"/>
</dbReference>
<dbReference type="Proteomes" id="UP000006190">
    <property type="component" value="Unassembled WGS sequence"/>
</dbReference>
<dbReference type="NCBIfam" id="TIGR00731">
    <property type="entry name" value="bL25_bact_ctc"/>
    <property type="match status" value="1"/>
</dbReference>
<feature type="domain" description="Large ribosomal subunit protein bL25 beta" evidence="8">
    <location>
        <begin position="97"/>
        <end position="177"/>
    </location>
</feature>
<evidence type="ECO:0000256" key="3">
    <source>
        <dbReference type="ARBA" id="ARBA00022980"/>
    </source>
</evidence>
<comment type="function">
    <text evidence="5">This is one of the proteins that binds to the 5S RNA in the ribosome where it forms part of the central protuberance.</text>
</comment>
<keyword evidence="2 5" id="KW-0694">RNA-binding</keyword>
<evidence type="ECO:0000256" key="6">
    <source>
        <dbReference type="SAM" id="MobiDB-lite"/>
    </source>
</evidence>
<keyword evidence="4 5" id="KW-0687">Ribonucleoprotein</keyword>
<feature type="compositionally biased region" description="Acidic residues" evidence="6">
    <location>
        <begin position="179"/>
        <end position="206"/>
    </location>
</feature>
<dbReference type="STRING" id="883113.HMPREF9708_01219"/>
<dbReference type="HAMAP" id="MF_01334">
    <property type="entry name" value="Ribosomal_bL25_CTC"/>
    <property type="match status" value="1"/>
</dbReference>
<evidence type="ECO:0000313" key="9">
    <source>
        <dbReference type="EMBL" id="EHR36547.1"/>
    </source>
</evidence>
<dbReference type="Gene3D" id="2.170.120.20">
    <property type="entry name" value="Ribosomal protein L25, beta domain"/>
    <property type="match status" value="1"/>
</dbReference>
<evidence type="ECO:0000259" key="7">
    <source>
        <dbReference type="Pfam" id="PF01386"/>
    </source>
</evidence>
<dbReference type="GO" id="GO:0006412">
    <property type="term" value="P:translation"/>
    <property type="evidence" value="ECO:0007669"/>
    <property type="project" value="UniProtKB-UniRule"/>
</dbReference>
<comment type="subunit">
    <text evidence="5">Part of the 50S ribosomal subunit; part of the 5S rRNA/L5/L18/L25 subcomplex. Contacts the 5S rRNA. Binds to the 5S rRNA independently of L5 and L18.</text>
</comment>
<dbReference type="CDD" id="cd00495">
    <property type="entry name" value="Ribosomal_L25_TL5_CTC"/>
    <property type="match status" value="1"/>
</dbReference>
<dbReference type="Pfam" id="PF01386">
    <property type="entry name" value="Ribosomal_L25p"/>
    <property type="match status" value="1"/>
</dbReference>
<dbReference type="Gene3D" id="2.40.240.10">
    <property type="entry name" value="Ribosomal Protein L25, Chain P"/>
    <property type="match status" value="1"/>
</dbReference>
<dbReference type="InterPro" id="IPR037121">
    <property type="entry name" value="Ribosomal_bL25_C"/>
</dbReference>
<dbReference type="PANTHER" id="PTHR33284:SF1">
    <property type="entry name" value="RIBOSOMAL PROTEIN L25_GLN-TRNA SYNTHETASE, ANTI-CODON-BINDING DOMAIN-CONTAINING PROTEIN"/>
    <property type="match status" value="1"/>
</dbReference>
<dbReference type="HOGENOM" id="CLU_075939_2_0_9"/>
<dbReference type="OrthoDB" id="9790002at2"/>
<feature type="region of interest" description="Disordered" evidence="6">
    <location>
        <begin position="170"/>
        <end position="206"/>
    </location>
</feature>
<dbReference type="AlphaFoldDB" id="H3NK30"/>
<dbReference type="InterPro" id="IPR001021">
    <property type="entry name" value="Ribosomal_bL25_long"/>
</dbReference>
<dbReference type="GO" id="GO:0022625">
    <property type="term" value="C:cytosolic large ribosomal subunit"/>
    <property type="evidence" value="ECO:0007669"/>
    <property type="project" value="TreeGrafter"/>
</dbReference>
<dbReference type="PANTHER" id="PTHR33284">
    <property type="entry name" value="RIBOSOMAL PROTEIN L25/GLN-TRNA SYNTHETASE, ANTI-CODON-BINDING DOMAIN-CONTAINING PROTEIN"/>
    <property type="match status" value="1"/>
</dbReference>
<dbReference type="InterPro" id="IPR020057">
    <property type="entry name" value="Ribosomal_bL25_b-dom"/>
</dbReference>
<gene>
    <name evidence="5" type="primary">rplY</name>
    <name evidence="5" type="synonym">ctc</name>
    <name evidence="9" type="ORF">HMPREF9708_01219</name>
</gene>
<sequence>MALDAELRTKTGTGASKKARNEGKIPVSLYGGDLEATSLLVNRREFEALLKKEGSNAVFDVNYDGKTQKVILKNFEKAALADQFYSVDLAAISADQKLQVEIPLVLVNAETIKEGIVELVMNTVEVETAPDTIPNSFEIDVTGMEIGDSKSIADLEVPAGVEVLVESEETIVSVSAPSEEPEETDSEEAAEPEVIGEEQEDSESEE</sequence>
<evidence type="ECO:0000313" key="10">
    <source>
        <dbReference type="Proteomes" id="UP000006190"/>
    </source>
</evidence>
<keyword evidence="1 5" id="KW-0699">rRNA-binding</keyword>
<dbReference type="SUPFAM" id="SSF50715">
    <property type="entry name" value="Ribosomal protein L25-like"/>
    <property type="match status" value="1"/>
</dbReference>
<dbReference type="InterPro" id="IPR020930">
    <property type="entry name" value="Ribosomal_uL5_bac-type"/>
</dbReference>
<keyword evidence="10" id="KW-1185">Reference proteome</keyword>
<evidence type="ECO:0000259" key="8">
    <source>
        <dbReference type="Pfam" id="PF14693"/>
    </source>
</evidence>
<reference evidence="9 10" key="1">
    <citation type="submission" date="2012-01" db="EMBL/GenBank/DDBJ databases">
        <title>The Genome Sequence of Facklamia languida CCUG 37842.</title>
        <authorList>
            <consortium name="The Broad Institute Genome Sequencing Platform"/>
            <person name="Earl A."/>
            <person name="Ward D."/>
            <person name="Feldgarden M."/>
            <person name="Gevers D."/>
            <person name="Huys G."/>
            <person name="Young S.K."/>
            <person name="Zeng Q."/>
            <person name="Gargeya S."/>
            <person name="Fitzgerald M."/>
            <person name="Haas B."/>
            <person name="Abouelleil A."/>
            <person name="Alvarado L."/>
            <person name="Arachchi H.M."/>
            <person name="Berlin A."/>
            <person name="Chapman S.B."/>
            <person name="Gearin G."/>
            <person name="Goldberg J."/>
            <person name="Griggs A."/>
            <person name="Gujja S."/>
            <person name="Hansen M."/>
            <person name="Heiman D."/>
            <person name="Howarth C."/>
            <person name="Larimer J."/>
            <person name="Lui A."/>
            <person name="MacDonald P.J.P."/>
            <person name="McCowen C."/>
            <person name="Montmayeur A."/>
            <person name="Murphy C."/>
            <person name="Neiman D."/>
            <person name="Pearson M."/>
            <person name="Priest M."/>
            <person name="Roberts A."/>
            <person name="Saif S."/>
            <person name="Shea T."/>
            <person name="Sisk P."/>
            <person name="Stolte C."/>
            <person name="Sykes S."/>
            <person name="Wortman J."/>
            <person name="Nusbaum C."/>
            <person name="Birren B."/>
        </authorList>
    </citation>
    <scope>NUCLEOTIDE SEQUENCE [LARGE SCALE GENOMIC DNA]</scope>
    <source>
        <strain evidence="9 10">CCUG 37842</strain>
    </source>
</reference>
<dbReference type="GO" id="GO:0008097">
    <property type="term" value="F:5S rRNA binding"/>
    <property type="evidence" value="ECO:0007669"/>
    <property type="project" value="InterPro"/>
</dbReference>
<dbReference type="Pfam" id="PF14693">
    <property type="entry name" value="Ribosomal_TL5_C"/>
    <property type="match status" value="1"/>
</dbReference>